<evidence type="ECO:0000313" key="2">
    <source>
        <dbReference type="Proteomes" id="UP000198697"/>
    </source>
</evidence>
<reference evidence="2" key="1">
    <citation type="submission" date="2016-10" db="EMBL/GenBank/DDBJ databases">
        <authorList>
            <person name="Varghese N."/>
            <person name="Submissions S."/>
        </authorList>
    </citation>
    <scope>NUCLEOTIDE SEQUENCE [LARGE SCALE GENOMIC DNA]</scope>
    <source>
        <strain evidence="2">DSM 15310</strain>
    </source>
</reference>
<accession>A0A1I0B8Q1</accession>
<protein>
    <submittedName>
        <fullName evidence="1">Uncharacterized protein</fullName>
    </submittedName>
</protein>
<dbReference type="OrthoDB" id="676083at2"/>
<organism evidence="1 2">
    <name type="scientific">Hymenobacter actinosclerus</name>
    <dbReference type="NCBI Taxonomy" id="82805"/>
    <lineage>
        <taxon>Bacteria</taxon>
        <taxon>Pseudomonadati</taxon>
        <taxon>Bacteroidota</taxon>
        <taxon>Cytophagia</taxon>
        <taxon>Cytophagales</taxon>
        <taxon>Hymenobacteraceae</taxon>
        <taxon>Hymenobacter</taxon>
    </lineage>
</organism>
<dbReference type="EMBL" id="FOHS01000001">
    <property type="protein sequence ID" value="SET02520.1"/>
    <property type="molecule type" value="Genomic_DNA"/>
</dbReference>
<dbReference type="RefSeq" id="WP_143069697.1">
    <property type="nucleotide sequence ID" value="NZ_FOHS01000001.1"/>
</dbReference>
<evidence type="ECO:0000313" key="1">
    <source>
        <dbReference type="EMBL" id="SET02520.1"/>
    </source>
</evidence>
<dbReference type="PROSITE" id="PS51257">
    <property type="entry name" value="PROKAR_LIPOPROTEIN"/>
    <property type="match status" value="1"/>
</dbReference>
<dbReference type="Proteomes" id="UP000198697">
    <property type="component" value="Unassembled WGS sequence"/>
</dbReference>
<dbReference type="AlphaFoldDB" id="A0A1I0B8Q1"/>
<name>A0A1I0B8Q1_9BACT</name>
<sequence>MRVLNLGVFIMMCWVFFACKRQSNSGVDASTWVVYELDDVWTFNAPKGTRLIYERGIDSTPGYIILATNDSLNLEFDSGFESAAMDTVCNLGSEMVYAKQRIARGNYKYLDKPDTLHQARVDTINGLAVIMILPEKAGTGTTEVSISNCNSNRWLAIYGKNIPADKQELVLKIYASIRQAKIK</sequence>
<dbReference type="STRING" id="82805.SAMN04487998_0960"/>
<proteinExistence type="predicted"/>
<gene>
    <name evidence="1" type="ORF">SAMN04487998_0960</name>
</gene>
<keyword evidence="2" id="KW-1185">Reference proteome</keyword>